<dbReference type="CDD" id="cd00570">
    <property type="entry name" value="GST_N_family"/>
    <property type="match status" value="1"/>
</dbReference>
<dbReference type="SFLD" id="SFLDS00019">
    <property type="entry name" value="Glutathione_Transferase_(cytos"/>
    <property type="match status" value="1"/>
</dbReference>
<dbReference type="InterPro" id="IPR010987">
    <property type="entry name" value="Glutathione-S-Trfase_C-like"/>
</dbReference>
<dbReference type="PROSITE" id="PS50404">
    <property type="entry name" value="GST_NTER"/>
    <property type="match status" value="1"/>
</dbReference>
<dbReference type="STRING" id="1675527.AIOL_001462"/>
<dbReference type="Gene3D" id="3.40.30.10">
    <property type="entry name" value="Glutaredoxin"/>
    <property type="match status" value="1"/>
</dbReference>
<proteinExistence type="predicted"/>
<dbReference type="CDD" id="cd00299">
    <property type="entry name" value="GST_C_family"/>
    <property type="match status" value="1"/>
</dbReference>
<dbReference type="InterPro" id="IPR036249">
    <property type="entry name" value="Thioredoxin-like_sf"/>
</dbReference>
<evidence type="ECO:0000313" key="3">
    <source>
        <dbReference type="EMBL" id="KMW56508.1"/>
    </source>
</evidence>
<dbReference type="InterPro" id="IPR004045">
    <property type="entry name" value="Glutathione_S-Trfase_N"/>
</dbReference>
<dbReference type="SUPFAM" id="SSF47616">
    <property type="entry name" value="GST C-terminal domain-like"/>
    <property type="match status" value="1"/>
</dbReference>
<dbReference type="PANTHER" id="PTHR44051">
    <property type="entry name" value="GLUTATHIONE S-TRANSFERASE-RELATED"/>
    <property type="match status" value="1"/>
</dbReference>
<name>A0A0J9GSM4_9RHOB</name>
<dbReference type="RefSeq" id="WP_049642388.1">
    <property type="nucleotide sequence ID" value="NZ_LFTY01000002.1"/>
</dbReference>
<dbReference type="EC" id="2.5.1.18" evidence="3"/>
<accession>A0A0J9GSM4</accession>
<feature type="domain" description="GST N-terminal" evidence="1">
    <location>
        <begin position="1"/>
        <end position="81"/>
    </location>
</feature>
<comment type="caution">
    <text evidence="3">The sequence shown here is derived from an EMBL/GenBank/DDBJ whole genome shotgun (WGS) entry which is preliminary data.</text>
</comment>
<dbReference type="PANTHER" id="PTHR44051:SF8">
    <property type="entry name" value="GLUTATHIONE S-TRANSFERASE GSTA"/>
    <property type="match status" value="1"/>
</dbReference>
<gene>
    <name evidence="3" type="ORF">AIOL_001462</name>
</gene>
<dbReference type="Gene3D" id="1.20.1050.10">
    <property type="match status" value="1"/>
</dbReference>
<evidence type="ECO:0000313" key="4">
    <source>
        <dbReference type="Proteomes" id="UP000037178"/>
    </source>
</evidence>
<keyword evidence="3" id="KW-0808">Transferase</keyword>
<keyword evidence="4" id="KW-1185">Reference proteome</keyword>
<dbReference type="PATRIC" id="fig|1675527.3.peg.1548"/>
<organism evidence="3 4">
    <name type="scientific">Candidatus Rhodobacter oscarellae</name>
    <dbReference type="NCBI Taxonomy" id="1675527"/>
    <lineage>
        <taxon>Bacteria</taxon>
        <taxon>Pseudomonadati</taxon>
        <taxon>Pseudomonadota</taxon>
        <taxon>Alphaproteobacteria</taxon>
        <taxon>Rhodobacterales</taxon>
        <taxon>Rhodobacter group</taxon>
        <taxon>Rhodobacter</taxon>
    </lineage>
</organism>
<dbReference type="InterPro" id="IPR036282">
    <property type="entry name" value="Glutathione-S-Trfase_C_sf"/>
</dbReference>
<dbReference type="Proteomes" id="UP000037178">
    <property type="component" value="Unassembled WGS sequence"/>
</dbReference>
<dbReference type="InterPro" id="IPR040079">
    <property type="entry name" value="Glutathione_S-Trfase"/>
</dbReference>
<evidence type="ECO:0000259" key="1">
    <source>
        <dbReference type="PROSITE" id="PS50404"/>
    </source>
</evidence>
<dbReference type="EMBL" id="LFTY01000002">
    <property type="protein sequence ID" value="KMW56508.1"/>
    <property type="molecule type" value="Genomic_DNA"/>
</dbReference>
<sequence length="209" mass="22729">MTLRLVGYRHSVYAWAVRMALAELGQQAEWHELDPFAPEDADALAPHHPFGRVPVLWDGETRIYETGAILAYLFAEQASPLRAARGRQVAGIVDNYAYLALVRGAFAHGAFRPWIGEAPDPEVLAQGLDKAPRILAALDEIAAEGVVLARDQVGPADCHLAPMIGYFAMTPGARALLARHAALSRWFDAVSGRESYLSTRPPIFTEGSA</sequence>
<evidence type="ECO:0000259" key="2">
    <source>
        <dbReference type="PROSITE" id="PS50405"/>
    </source>
</evidence>
<reference evidence="3 4" key="1">
    <citation type="submission" date="2015-06" db="EMBL/GenBank/DDBJ databases">
        <title>Draft genome sequence of an Alphaproteobacteria species associated to the Mediterranean sponge Oscarella lobularis.</title>
        <authorList>
            <person name="Jourda C."/>
            <person name="Santini S."/>
            <person name="Claverie J.-M."/>
        </authorList>
    </citation>
    <scope>NUCLEOTIDE SEQUENCE [LARGE SCALE GENOMIC DNA]</scope>
    <source>
        <strain evidence="3">IGS</strain>
    </source>
</reference>
<dbReference type="Pfam" id="PF13417">
    <property type="entry name" value="GST_N_3"/>
    <property type="match status" value="1"/>
</dbReference>
<dbReference type="AlphaFoldDB" id="A0A0J9GSM4"/>
<dbReference type="SUPFAM" id="SSF52833">
    <property type="entry name" value="Thioredoxin-like"/>
    <property type="match status" value="1"/>
</dbReference>
<dbReference type="GO" id="GO:0004364">
    <property type="term" value="F:glutathione transferase activity"/>
    <property type="evidence" value="ECO:0007669"/>
    <property type="project" value="UniProtKB-EC"/>
</dbReference>
<protein>
    <submittedName>
        <fullName evidence="3">Glutathione transferase</fullName>
        <ecNumber evidence="3">2.5.1.18</ecNumber>
    </submittedName>
</protein>
<dbReference type="PROSITE" id="PS50405">
    <property type="entry name" value="GST_CTER"/>
    <property type="match status" value="1"/>
</dbReference>
<feature type="domain" description="GST C-terminal" evidence="2">
    <location>
        <begin position="79"/>
        <end position="209"/>
    </location>
</feature>
<dbReference type="Pfam" id="PF13410">
    <property type="entry name" value="GST_C_2"/>
    <property type="match status" value="1"/>
</dbReference>